<organism evidence="9">
    <name type="scientific">Talaromyces marneffei PM1</name>
    <dbReference type="NCBI Taxonomy" id="1077442"/>
    <lineage>
        <taxon>Eukaryota</taxon>
        <taxon>Fungi</taxon>
        <taxon>Dikarya</taxon>
        <taxon>Ascomycota</taxon>
        <taxon>Pezizomycotina</taxon>
        <taxon>Eurotiomycetes</taxon>
        <taxon>Eurotiomycetidae</taxon>
        <taxon>Eurotiales</taxon>
        <taxon>Trichocomaceae</taxon>
        <taxon>Talaromyces</taxon>
        <taxon>Talaromyces sect. Talaromyces</taxon>
    </lineage>
</organism>
<keyword evidence="7" id="KW-0812">Transmembrane</keyword>
<feature type="region of interest" description="Disordered" evidence="6">
    <location>
        <begin position="53"/>
        <end position="101"/>
    </location>
</feature>
<dbReference type="PANTHER" id="PTHR47424:SF9">
    <property type="entry name" value="TAH-2"/>
    <property type="match status" value="1"/>
</dbReference>
<feature type="region of interest" description="Disordered" evidence="6">
    <location>
        <begin position="559"/>
        <end position="583"/>
    </location>
</feature>
<dbReference type="GO" id="GO:0000981">
    <property type="term" value="F:DNA-binding transcription factor activity, RNA polymerase II-specific"/>
    <property type="evidence" value="ECO:0007669"/>
    <property type="project" value="InterPro"/>
</dbReference>
<feature type="domain" description="Zn(2)-C6 fungal-type" evidence="8">
    <location>
        <begin position="17"/>
        <end position="46"/>
    </location>
</feature>
<sequence length="853" mass="95322">MARRRVAPENRIRTAQACENCKRRKQKCNGVFPCANCSKRQVQCFFVAPVPATGALPDASTEQRSNSKKRKLDDVTGHTDSPNRTGELSTTPSGVNPDQPLHGAALLANLTGTTHYSPDRAPRASQNISQLQHEQQQLNRDSLLNMNTAVSAQADQAASDEASDETDEAELQGMSRMLDDGKGRMLYIGDSAPLSYLQTIRQLVGSVMGTSMFTVDPHRHNILEASMQAQPLTFQYAITLPDREAALYLVDSFFTNTKGMLHLFDEQVFKQRVERTYQNPLAADQSWMCILYLVFAVGLQLRCVPAQPSPKEAAILKRLLSDNVDRSEMFFLGARHLKDSASGIEDGDFASIQALLLMTLYMLSVGKRNTAWAYIGMAVRLAYALGLHRAETQRVYDETNKHSMSLPRVLLWRSLYIMDRFLASCLGRPTSIQDEEISEELFPHKDRFTTLSPGAVDSFEFEALYSSVQAAQIHGNILHQIYRSRKVSLKIARNVAVQIHEWTQSLPEILQWRPTPMPDDNPGKAIGQLHVWMTYFHTIILLTRPFLLLHVKKIIAQERRRPNPPPSHKSPDASETVASSPSEIRVAENPELKKYSAACVRSATHMIRAVQTIRVKGCLPRRNPFIINWMFIAALIVLTNSFFNVYENPENDSIAQMAIYLHQHFAESDLLAARYLHILKSFQKTIADRRSMNGLLETTNKPYPMKDPIEDLFSGKAHLSQRRGHTNSGNTATTMPPPDLATQPAQLPVSWDWPPSATFLPQVNNAAGDSTLPNMVTTAGLDLSSIPGLSGDRHNQFGDNVEGLVFPGAEELLGPDPGPVLEEVIHFDMLWPLNQDTGFYSGNIPMYGMDSYL</sequence>
<dbReference type="CDD" id="cd00067">
    <property type="entry name" value="GAL4"/>
    <property type="match status" value="1"/>
</dbReference>
<evidence type="ECO:0000256" key="5">
    <source>
        <dbReference type="ARBA" id="ARBA00023242"/>
    </source>
</evidence>
<evidence type="ECO:0000256" key="2">
    <source>
        <dbReference type="ARBA" id="ARBA00023015"/>
    </source>
</evidence>
<dbReference type="SMART" id="SM00066">
    <property type="entry name" value="GAL4"/>
    <property type="match status" value="1"/>
</dbReference>
<keyword evidence="2" id="KW-0805">Transcription regulation</keyword>
<feature type="compositionally biased region" description="Polar residues" evidence="6">
    <location>
        <begin position="78"/>
        <end position="96"/>
    </location>
</feature>
<feature type="region of interest" description="Disordered" evidence="6">
    <location>
        <begin position="113"/>
        <end position="134"/>
    </location>
</feature>
<dbReference type="Pfam" id="PF00172">
    <property type="entry name" value="Zn_clus"/>
    <property type="match status" value="1"/>
</dbReference>
<reference key="1">
    <citation type="journal article" date="2014" name="PLoS Genet.">
        <title>Signature Gene Expression Reveals Novel Clues to the Molecular Mechanisms of Dimorphic Transition in Penicillium marneffei.</title>
        <authorList>
            <person name="Yang E."/>
            <person name="Wang G."/>
            <person name="Cai J."/>
            <person name="Woo P.C."/>
            <person name="Lau S.K."/>
            <person name="Yuen K.-Y."/>
            <person name="Chow W.-N."/>
            <person name="Lin X."/>
        </authorList>
    </citation>
    <scope>NUCLEOTIDE SEQUENCE [LARGE SCALE GENOMIC DNA]</scope>
    <source>
        <strain>PM1</strain>
    </source>
</reference>
<keyword evidence="5" id="KW-0539">Nucleus</keyword>
<feature type="transmembrane region" description="Helical" evidence="7">
    <location>
        <begin position="532"/>
        <end position="551"/>
    </location>
</feature>
<comment type="caution">
    <text evidence="9">The sequence shown here is derived from an EMBL/GenBank/DDBJ whole genome shotgun (WGS) entry which is preliminary data.</text>
</comment>
<accession>A0A093VFC8</accession>
<keyword evidence="4" id="KW-0804">Transcription</keyword>
<dbReference type="GO" id="GO:0008270">
    <property type="term" value="F:zinc ion binding"/>
    <property type="evidence" value="ECO:0007669"/>
    <property type="project" value="InterPro"/>
</dbReference>
<dbReference type="PANTHER" id="PTHR47424">
    <property type="entry name" value="REGULATORY PROTEIN GAL4"/>
    <property type="match status" value="1"/>
</dbReference>
<dbReference type="AlphaFoldDB" id="A0A093VFC8"/>
<evidence type="ECO:0000256" key="3">
    <source>
        <dbReference type="ARBA" id="ARBA00023125"/>
    </source>
</evidence>
<dbReference type="CDD" id="cd12148">
    <property type="entry name" value="fungal_TF_MHR"/>
    <property type="match status" value="1"/>
</dbReference>
<dbReference type="InterPro" id="IPR007219">
    <property type="entry name" value="XnlR_reg_dom"/>
</dbReference>
<protein>
    <submittedName>
        <fullName evidence="9">Putative transcriptional regulatory protein C3C7.04</fullName>
    </submittedName>
</protein>
<dbReference type="GO" id="GO:0005634">
    <property type="term" value="C:nucleus"/>
    <property type="evidence" value="ECO:0007669"/>
    <property type="project" value="TreeGrafter"/>
</dbReference>
<dbReference type="eggNOG" id="ENOG502QVYJ">
    <property type="taxonomic scope" value="Eukaryota"/>
</dbReference>
<dbReference type="GO" id="GO:0000978">
    <property type="term" value="F:RNA polymerase II cis-regulatory region sequence-specific DNA binding"/>
    <property type="evidence" value="ECO:0007669"/>
    <property type="project" value="TreeGrafter"/>
</dbReference>
<dbReference type="SUPFAM" id="SSF57701">
    <property type="entry name" value="Zn2/Cys6 DNA-binding domain"/>
    <property type="match status" value="1"/>
</dbReference>
<evidence type="ECO:0000256" key="6">
    <source>
        <dbReference type="SAM" id="MobiDB-lite"/>
    </source>
</evidence>
<dbReference type="SMART" id="SM00906">
    <property type="entry name" value="Fungal_trans"/>
    <property type="match status" value="1"/>
</dbReference>
<dbReference type="EMBL" id="JPOX01000006">
    <property type="protein sequence ID" value="KFX50870.1"/>
    <property type="molecule type" value="Genomic_DNA"/>
</dbReference>
<evidence type="ECO:0000256" key="7">
    <source>
        <dbReference type="SAM" id="Phobius"/>
    </source>
</evidence>
<dbReference type="InterPro" id="IPR036864">
    <property type="entry name" value="Zn2-C6_fun-type_DNA-bd_sf"/>
</dbReference>
<dbReference type="InterPro" id="IPR001138">
    <property type="entry name" value="Zn2Cys6_DnaBD"/>
</dbReference>
<proteinExistence type="predicted"/>
<dbReference type="HOGENOM" id="CLU_010170_1_0_1"/>
<dbReference type="Pfam" id="PF04082">
    <property type="entry name" value="Fungal_trans"/>
    <property type="match status" value="1"/>
</dbReference>
<dbReference type="Gene3D" id="4.10.240.10">
    <property type="entry name" value="Zn(2)-C6 fungal-type DNA-binding domain"/>
    <property type="match status" value="1"/>
</dbReference>
<reference evidence="9" key="2">
    <citation type="journal article" date="2014" name="PLoS Genet.">
        <title>Signature gene expression reveals novel clues to the molecular mechanisms of dimorphic transition in Penicillium marneffei.</title>
        <authorList>
            <person name="Yang E."/>
            <person name="Wang G."/>
            <person name="Cai J."/>
            <person name="Woo P.C."/>
            <person name="Lau S.K."/>
            <person name="Yuen K.-Y."/>
            <person name="Chow W.-N."/>
            <person name="Lin X."/>
        </authorList>
    </citation>
    <scope>NUCLEOTIDE SEQUENCE</scope>
    <source>
        <strain evidence="9">PM1</strain>
    </source>
</reference>
<dbReference type="GO" id="GO:0000435">
    <property type="term" value="P:positive regulation of transcription from RNA polymerase II promoter by galactose"/>
    <property type="evidence" value="ECO:0007669"/>
    <property type="project" value="TreeGrafter"/>
</dbReference>
<keyword evidence="7" id="KW-0472">Membrane</keyword>
<evidence type="ECO:0000259" key="8">
    <source>
        <dbReference type="PROSITE" id="PS50048"/>
    </source>
</evidence>
<dbReference type="InterPro" id="IPR051127">
    <property type="entry name" value="Fungal_SecMet_Regulators"/>
</dbReference>
<keyword evidence="7" id="KW-1133">Transmembrane helix</keyword>
<dbReference type="PROSITE" id="PS00463">
    <property type="entry name" value="ZN2_CY6_FUNGAL_1"/>
    <property type="match status" value="1"/>
</dbReference>
<dbReference type="PROSITE" id="PS50048">
    <property type="entry name" value="ZN2_CY6_FUNGAL_2"/>
    <property type="match status" value="1"/>
</dbReference>
<evidence type="ECO:0000256" key="1">
    <source>
        <dbReference type="ARBA" id="ARBA00022723"/>
    </source>
</evidence>
<keyword evidence="3" id="KW-0238">DNA-binding</keyword>
<name>A0A093VFC8_TALMA</name>
<dbReference type="GO" id="GO:0006351">
    <property type="term" value="P:DNA-templated transcription"/>
    <property type="evidence" value="ECO:0007669"/>
    <property type="project" value="InterPro"/>
</dbReference>
<feature type="compositionally biased region" description="Polar residues" evidence="6">
    <location>
        <begin position="124"/>
        <end position="134"/>
    </location>
</feature>
<keyword evidence="1" id="KW-0479">Metal-binding</keyword>
<evidence type="ECO:0000313" key="9">
    <source>
        <dbReference type="EMBL" id="KFX50870.1"/>
    </source>
</evidence>
<feature type="transmembrane region" description="Helical" evidence="7">
    <location>
        <begin position="626"/>
        <end position="646"/>
    </location>
</feature>
<evidence type="ECO:0000256" key="4">
    <source>
        <dbReference type="ARBA" id="ARBA00023163"/>
    </source>
</evidence>
<gene>
    <name evidence="9" type="ORF">GQ26_0061580</name>
</gene>